<dbReference type="PROSITE" id="PS51257">
    <property type="entry name" value="PROKAR_LIPOPROTEIN"/>
    <property type="match status" value="1"/>
</dbReference>
<sequence length="156" mass="16233">MKKQTLAAVALTAAAMFGLTACGDDGGSDKGSSSTGADADRMQQFADCLRKYGMDVPEKGDRGKEVVPASGSSAQIEAAQSACAKFAPPDSGEDVTEADYDRAVRKAECLREQGIKAKDPKSGTTMIAVEEGPGTTREKLVAAYTTCNEKVSGKKD</sequence>
<gene>
    <name evidence="1" type="ORF">STSU_032960</name>
</gene>
<organism evidence="1 2">
    <name type="scientific">Streptomyces tsukubensis (strain DSM 42081 / NBRC 108919 / NRRL 18488 / 9993)</name>
    <dbReference type="NCBI Taxonomy" id="1114943"/>
    <lineage>
        <taxon>Bacteria</taxon>
        <taxon>Bacillati</taxon>
        <taxon>Actinomycetota</taxon>
        <taxon>Actinomycetes</taxon>
        <taxon>Kitasatosporales</taxon>
        <taxon>Streptomycetaceae</taxon>
        <taxon>Streptomyces</taxon>
    </lineage>
</organism>
<accession>I2MTD1</accession>
<dbReference type="RefSeq" id="WP_006351011.1">
    <property type="nucleotide sequence ID" value="NZ_CP029159.1"/>
</dbReference>
<dbReference type="EMBL" id="CP029159">
    <property type="protein sequence ID" value="QKM71209.1"/>
    <property type="molecule type" value="Genomic_DNA"/>
</dbReference>
<keyword evidence="2" id="KW-1185">Reference proteome</keyword>
<reference evidence="1 2" key="1">
    <citation type="journal article" date="2012" name="J. Bacteriol.">
        <title>Draft genome of Streptomyces tsukubaensis NRRL 18488, the producer of the clinically important immunosuppressant tacrolimus (FK506).</title>
        <authorList>
            <person name="Barreiro C."/>
            <person name="Prieto C."/>
            <person name="Sola-Landa A."/>
            <person name="Solera E."/>
            <person name="Martinez-Castro M."/>
            <person name="Perez-Redondo R."/>
            <person name="Garcia-Estrada C."/>
            <person name="Aparicio J.F."/>
            <person name="Fernandez-Martinez L.T."/>
            <person name="Santos-Aberturas J."/>
            <person name="Salehi-Najafabadi Z."/>
            <person name="Rodriguez-Garcia A."/>
            <person name="Tauch A."/>
            <person name="Martin J.F."/>
        </authorList>
    </citation>
    <scope>NUCLEOTIDE SEQUENCE [LARGE SCALE GENOMIC DNA]</scope>
    <source>
        <strain evidence="2">DSM 42081 / NBRC 108919 / NRRL 18488 / 9993</strain>
    </source>
</reference>
<evidence type="ECO:0000313" key="1">
    <source>
        <dbReference type="EMBL" id="QKM71209.1"/>
    </source>
</evidence>
<name>I2MTD1_STRT9</name>
<protein>
    <recommendedName>
        <fullName evidence="3">Lipoprotein</fullName>
    </recommendedName>
</protein>
<proteinExistence type="predicted"/>
<dbReference type="Proteomes" id="UP000005940">
    <property type="component" value="Chromosome"/>
</dbReference>
<evidence type="ECO:0000313" key="2">
    <source>
        <dbReference type="Proteomes" id="UP000005940"/>
    </source>
</evidence>
<evidence type="ECO:0008006" key="3">
    <source>
        <dbReference type="Google" id="ProtNLM"/>
    </source>
</evidence>
<dbReference type="AlphaFoldDB" id="I2MTD1"/>